<protein>
    <recommendedName>
        <fullName evidence="3">DUF4177 domain-containing protein</fullName>
    </recommendedName>
</protein>
<evidence type="ECO:0000313" key="2">
    <source>
        <dbReference type="Proteomes" id="UP000317010"/>
    </source>
</evidence>
<dbReference type="OrthoDB" id="798480at2"/>
<accession>A0A562TLC1</accession>
<comment type="caution">
    <text evidence="1">The sequence shown here is derived from an EMBL/GenBank/DDBJ whole genome shotgun (WGS) entry which is preliminary data.</text>
</comment>
<keyword evidence="2" id="KW-1185">Reference proteome</keyword>
<dbReference type="Proteomes" id="UP000317010">
    <property type="component" value="Unassembled WGS sequence"/>
</dbReference>
<evidence type="ECO:0008006" key="3">
    <source>
        <dbReference type="Google" id="ProtNLM"/>
    </source>
</evidence>
<organism evidence="1 2">
    <name type="scientific">Mucilaginibacter frigoritolerans</name>
    <dbReference type="NCBI Taxonomy" id="652788"/>
    <lineage>
        <taxon>Bacteria</taxon>
        <taxon>Pseudomonadati</taxon>
        <taxon>Bacteroidota</taxon>
        <taxon>Sphingobacteriia</taxon>
        <taxon>Sphingobacteriales</taxon>
        <taxon>Sphingobacteriaceae</taxon>
        <taxon>Mucilaginibacter</taxon>
    </lineage>
</organism>
<dbReference type="EMBL" id="VLLI01000020">
    <property type="protein sequence ID" value="TWI94371.1"/>
    <property type="molecule type" value="Genomic_DNA"/>
</dbReference>
<evidence type="ECO:0000313" key="1">
    <source>
        <dbReference type="EMBL" id="TWI94371.1"/>
    </source>
</evidence>
<gene>
    <name evidence="1" type="ORF">JN11_04762</name>
</gene>
<dbReference type="AlphaFoldDB" id="A0A562TLC1"/>
<proteinExistence type="predicted"/>
<reference evidence="1 2" key="1">
    <citation type="submission" date="2019-07" db="EMBL/GenBank/DDBJ databases">
        <title>Genomic Encyclopedia of Archaeal and Bacterial Type Strains, Phase II (KMG-II): from individual species to whole genera.</title>
        <authorList>
            <person name="Goeker M."/>
        </authorList>
    </citation>
    <scope>NUCLEOTIDE SEQUENCE [LARGE SCALE GENOMIC DNA]</scope>
    <source>
        <strain evidence="1 2">ATCC BAA-1854</strain>
    </source>
</reference>
<dbReference type="RefSeq" id="WP_144916622.1">
    <property type="nucleotide sequence ID" value="NZ_VLLI01000020.1"/>
</dbReference>
<sequence length="61" mass="7028">MAQKVITVNINVYEQSVTNRHSAYEVTYVNKYLDEGWVIKDIIHSPTAAANWTNITFVLEK</sequence>
<name>A0A562TLC1_9SPHI</name>